<reference evidence="3 4" key="1">
    <citation type="journal article" date="2018" name="Mol. Biol. Evol.">
        <title>Broad Genomic Sampling Reveals a Smut Pathogenic Ancestry of the Fungal Clade Ustilaginomycotina.</title>
        <authorList>
            <person name="Kijpornyongpan T."/>
            <person name="Mondo S.J."/>
            <person name="Barry K."/>
            <person name="Sandor L."/>
            <person name="Lee J."/>
            <person name="Lipzen A."/>
            <person name="Pangilinan J."/>
            <person name="LaButti K."/>
            <person name="Hainaut M."/>
            <person name="Henrissat B."/>
            <person name="Grigoriev I.V."/>
            <person name="Spatafora J.W."/>
            <person name="Aime M.C."/>
        </authorList>
    </citation>
    <scope>NUCLEOTIDE SEQUENCE [LARGE SCALE GENOMIC DNA]</scope>
    <source>
        <strain evidence="3 4">MCA 5214</strain>
    </source>
</reference>
<evidence type="ECO:0000313" key="4">
    <source>
        <dbReference type="Proteomes" id="UP000245884"/>
    </source>
</evidence>
<dbReference type="PROSITE" id="PS50076">
    <property type="entry name" value="DNAJ_2"/>
    <property type="match status" value="1"/>
</dbReference>
<sequence>QTVSSFWQELEIERVLSSFRLNPYDVLEVSLEADSKAIHKIYRKKSLLIHPDKVQHDPRAVEAFDLLKKASTHLLDEEKRKALDETVLSARYLVLKEHLGLPVSTPSEDERLQGLQPTFEERVRKATRDLMIDDELRRRKSLRAQHAAEGEEERKREAAAEERKRKAVEKEKWEDTRDERVKGWREFAKTGKGKRR</sequence>
<dbReference type="PRINTS" id="PR00625">
    <property type="entry name" value="JDOMAIN"/>
</dbReference>
<accession>A0A316URR8</accession>
<dbReference type="Gene3D" id="1.10.287.110">
    <property type="entry name" value="DnaJ domain"/>
    <property type="match status" value="1"/>
</dbReference>
<organism evidence="3 4">
    <name type="scientific">Jaminaea rosea</name>
    <dbReference type="NCBI Taxonomy" id="1569628"/>
    <lineage>
        <taxon>Eukaryota</taxon>
        <taxon>Fungi</taxon>
        <taxon>Dikarya</taxon>
        <taxon>Basidiomycota</taxon>
        <taxon>Ustilaginomycotina</taxon>
        <taxon>Exobasidiomycetes</taxon>
        <taxon>Microstromatales</taxon>
        <taxon>Microstromatales incertae sedis</taxon>
        <taxon>Jaminaea</taxon>
    </lineage>
</organism>
<dbReference type="RefSeq" id="XP_025362589.1">
    <property type="nucleotide sequence ID" value="XM_025504107.1"/>
</dbReference>
<feature type="compositionally biased region" description="Basic and acidic residues" evidence="1">
    <location>
        <begin position="146"/>
        <end position="179"/>
    </location>
</feature>
<evidence type="ECO:0000313" key="3">
    <source>
        <dbReference type="EMBL" id="PWN27977.1"/>
    </source>
</evidence>
<gene>
    <name evidence="3" type="ORF">BDZ90DRAFT_211352</name>
</gene>
<dbReference type="GeneID" id="37025930"/>
<protein>
    <submittedName>
        <fullName evidence="3">DnaJ-domain-containing protein</fullName>
    </submittedName>
</protein>
<feature type="non-terminal residue" evidence="3">
    <location>
        <position position="1"/>
    </location>
</feature>
<dbReference type="AlphaFoldDB" id="A0A316URR8"/>
<dbReference type="CDD" id="cd06257">
    <property type="entry name" value="DnaJ"/>
    <property type="match status" value="1"/>
</dbReference>
<name>A0A316URR8_9BASI</name>
<dbReference type="Pfam" id="PF00226">
    <property type="entry name" value="DnaJ"/>
    <property type="match status" value="1"/>
</dbReference>
<feature type="non-terminal residue" evidence="3">
    <location>
        <position position="196"/>
    </location>
</feature>
<dbReference type="SUPFAM" id="SSF46565">
    <property type="entry name" value="Chaperone J-domain"/>
    <property type="match status" value="1"/>
</dbReference>
<dbReference type="OrthoDB" id="342454at2759"/>
<dbReference type="EMBL" id="KZ819666">
    <property type="protein sequence ID" value="PWN27977.1"/>
    <property type="molecule type" value="Genomic_DNA"/>
</dbReference>
<dbReference type="PANTHER" id="PTHR46620:SF1">
    <property type="entry name" value="J DOMAIN-CONTAINING PROTEIN SPF31"/>
    <property type="match status" value="1"/>
</dbReference>
<dbReference type="InterPro" id="IPR001623">
    <property type="entry name" value="DnaJ_domain"/>
</dbReference>
<dbReference type="InterPro" id="IPR036869">
    <property type="entry name" value="J_dom_sf"/>
</dbReference>
<dbReference type="STRING" id="1569628.A0A316URR8"/>
<dbReference type="PANTHER" id="PTHR46620">
    <property type="entry name" value="J DOMAIN-CONTAINING PROTEIN SPF31"/>
    <property type="match status" value="1"/>
</dbReference>
<dbReference type="SMART" id="SM00271">
    <property type="entry name" value="DnaJ"/>
    <property type="match status" value="1"/>
</dbReference>
<proteinExistence type="predicted"/>
<evidence type="ECO:0000256" key="1">
    <source>
        <dbReference type="SAM" id="MobiDB-lite"/>
    </source>
</evidence>
<feature type="domain" description="J" evidence="2">
    <location>
        <begin position="22"/>
        <end position="87"/>
    </location>
</feature>
<evidence type="ECO:0000259" key="2">
    <source>
        <dbReference type="PROSITE" id="PS50076"/>
    </source>
</evidence>
<feature type="region of interest" description="Disordered" evidence="1">
    <location>
        <begin position="141"/>
        <end position="179"/>
    </location>
</feature>
<keyword evidence="4" id="KW-1185">Reference proteome</keyword>
<dbReference type="Proteomes" id="UP000245884">
    <property type="component" value="Unassembled WGS sequence"/>
</dbReference>